<evidence type="ECO:0000256" key="1">
    <source>
        <dbReference type="SAM" id="Phobius"/>
    </source>
</evidence>
<evidence type="ECO:0000313" key="2">
    <source>
        <dbReference type="EMBL" id="SLN33792.1"/>
    </source>
</evidence>
<evidence type="ECO:0000313" key="3">
    <source>
        <dbReference type="Proteomes" id="UP000193900"/>
    </source>
</evidence>
<protein>
    <recommendedName>
        <fullName evidence="4">DUF3137 domain-containing protein</fullName>
    </recommendedName>
</protein>
<dbReference type="Proteomes" id="UP000193900">
    <property type="component" value="Unassembled WGS sequence"/>
</dbReference>
<dbReference type="RefSeq" id="WP_085878110.1">
    <property type="nucleotide sequence ID" value="NZ_FWFZ01000004.1"/>
</dbReference>
<dbReference type="OrthoDB" id="7746008at2"/>
<feature type="transmembrane region" description="Helical" evidence="1">
    <location>
        <begin position="42"/>
        <end position="61"/>
    </location>
</feature>
<gene>
    <name evidence="2" type="ORF">ROA7023_01222</name>
</gene>
<dbReference type="InterPro" id="IPR021484">
    <property type="entry name" value="DUF3137"/>
</dbReference>
<dbReference type="AlphaFoldDB" id="A0A1Y5S6R7"/>
<dbReference type="EMBL" id="FWFZ01000004">
    <property type="protein sequence ID" value="SLN33792.1"/>
    <property type="molecule type" value="Genomic_DNA"/>
</dbReference>
<keyword evidence="1" id="KW-0472">Membrane</keyword>
<reference evidence="2 3" key="1">
    <citation type="submission" date="2017-03" db="EMBL/GenBank/DDBJ databases">
        <authorList>
            <person name="Afonso C.L."/>
            <person name="Miller P.J."/>
            <person name="Scott M.A."/>
            <person name="Spackman E."/>
            <person name="Goraichik I."/>
            <person name="Dimitrov K.M."/>
            <person name="Suarez D.L."/>
            <person name="Swayne D.E."/>
        </authorList>
    </citation>
    <scope>NUCLEOTIDE SEQUENCE [LARGE SCALE GENOMIC DNA]</scope>
    <source>
        <strain evidence="2 3">CECT 7023</strain>
    </source>
</reference>
<dbReference type="Pfam" id="PF11335">
    <property type="entry name" value="DUF3137"/>
    <property type="match status" value="1"/>
</dbReference>
<sequence length="332" mass="35704">MAFVEKGGIDAGFAPIFAERIAPEIDRLEAERKALLSRARRNSLISLIVGLALAGGVIALWGASGGALVGAIIVAVIGVIGALVARSMQSAKWTGAVSETVMPPVCDFLGDVRHDRMAKDGFPVGTLRTLGMIGSYDSSTLRDRIEGTYRGIDYTLVEARLTRESRNNDNQKSTTTVFDGLLFRIALPAPAPTKILIARNHGMVGNALAGLFAGKSGRKMPKVDTGHPDFEAAFELHAEDPDVVPGFMPPRFLDNLVAIGEAEGGKKGAKGMLAAFFGEDFFLALERKEPFLEVAKLGQPIHGIDEVLHDVFDDLTIVRRIIDRLMDDVPRA</sequence>
<keyword evidence="3" id="KW-1185">Reference proteome</keyword>
<accession>A0A1Y5S6R7</accession>
<name>A0A1Y5S6R7_9RHOB</name>
<proteinExistence type="predicted"/>
<feature type="transmembrane region" description="Helical" evidence="1">
    <location>
        <begin position="67"/>
        <end position="85"/>
    </location>
</feature>
<keyword evidence="1" id="KW-0812">Transmembrane</keyword>
<evidence type="ECO:0008006" key="4">
    <source>
        <dbReference type="Google" id="ProtNLM"/>
    </source>
</evidence>
<organism evidence="2 3">
    <name type="scientific">Roseisalinus antarcticus</name>
    <dbReference type="NCBI Taxonomy" id="254357"/>
    <lineage>
        <taxon>Bacteria</taxon>
        <taxon>Pseudomonadati</taxon>
        <taxon>Pseudomonadota</taxon>
        <taxon>Alphaproteobacteria</taxon>
        <taxon>Rhodobacterales</taxon>
        <taxon>Roseobacteraceae</taxon>
        <taxon>Roseisalinus</taxon>
    </lineage>
</organism>
<keyword evidence="1" id="KW-1133">Transmembrane helix</keyword>